<dbReference type="InParanoid" id="L7K007"/>
<feature type="compositionally biased region" description="Low complexity" evidence="1">
    <location>
        <begin position="296"/>
        <end position="317"/>
    </location>
</feature>
<accession>L7K007</accession>
<name>L7K007_TRAHO</name>
<dbReference type="VEuPathDB" id="MicrosporidiaDB:THOM_0355"/>
<proteinExistence type="predicted"/>
<dbReference type="EMBL" id="JH993832">
    <property type="protein sequence ID" value="ELQ76636.1"/>
    <property type="molecule type" value="Genomic_DNA"/>
</dbReference>
<evidence type="ECO:0000256" key="2">
    <source>
        <dbReference type="SAM" id="SignalP"/>
    </source>
</evidence>
<dbReference type="Proteomes" id="UP000011185">
    <property type="component" value="Unassembled WGS sequence"/>
</dbReference>
<protein>
    <submittedName>
        <fullName evidence="3">Uncharacterized protein</fullName>
    </submittedName>
</protein>
<dbReference type="OMA" id="MSIMIMN"/>
<dbReference type="HOGENOM" id="CLU_790326_0_0_1"/>
<sequence length="351" mass="38639">MLFLLFLIQSLVRTANFSRVLRNDIDLTKKHADLIGKGVAIFNVHSGDGNQHTFVLTEKLLSKISYLDEWAELRKTFMLYQRSQDALLKSFDIFYESYIHSNKKSFKTGHNMSDIIETSFERGKEVNELIKEMVADRLEKLPASNNSSLSQLSSASPKASNSSLNSSTPQKKPQKTITTPGRPFTDSKIPVPCSHKAQKTPTTQRRTKQSYTSTPRSGSNRTPVTPPVSPISESVSSLTCAPNLCCLKNMSIMIMNQIDLCLAQVRLQTDLLNNGRDESKPNLGDMSSNTQMNGVSSPHSGSSSSLSDQPQSLPSSSEQKLIALRTLSSIQAHLANALKEFKKLIGSSLGG</sequence>
<feature type="compositionally biased region" description="Low complexity" evidence="1">
    <location>
        <begin position="144"/>
        <end position="180"/>
    </location>
</feature>
<feature type="compositionally biased region" description="Polar residues" evidence="1">
    <location>
        <begin position="285"/>
        <end position="295"/>
    </location>
</feature>
<keyword evidence="4" id="KW-1185">Reference proteome</keyword>
<evidence type="ECO:0000313" key="4">
    <source>
        <dbReference type="Proteomes" id="UP000011185"/>
    </source>
</evidence>
<feature type="region of interest" description="Disordered" evidence="1">
    <location>
        <begin position="144"/>
        <end position="235"/>
    </location>
</feature>
<keyword evidence="2" id="KW-0732">Signal</keyword>
<evidence type="ECO:0000256" key="1">
    <source>
        <dbReference type="SAM" id="MobiDB-lite"/>
    </source>
</evidence>
<gene>
    <name evidence="3" type="ORF">THOM_0355</name>
</gene>
<dbReference type="AlphaFoldDB" id="L7K007"/>
<evidence type="ECO:0000313" key="3">
    <source>
        <dbReference type="EMBL" id="ELQ76636.1"/>
    </source>
</evidence>
<reference evidence="3 4" key="1">
    <citation type="journal article" date="2012" name="PLoS Pathog.">
        <title>The genome of the obligate intracellular parasite Trachipleistophora hominis: new insights into microsporidian genome dynamics and reductive evolution.</title>
        <authorList>
            <person name="Heinz E."/>
            <person name="Williams T.A."/>
            <person name="Nakjang S."/>
            <person name="Noel C.J."/>
            <person name="Swan D.C."/>
            <person name="Goldberg A.V."/>
            <person name="Harris S.R."/>
            <person name="Weinmaier T."/>
            <person name="Markert S."/>
            <person name="Becher D."/>
            <person name="Bernhardt J."/>
            <person name="Dagan T."/>
            <person name="Hacker C."/>
            <person name="Lucocq J.M."/>
            <person name="Schweder T."/>
            <person name="Rattei T."/>
            <person name="Hall N."/>
            <person name="Hirt R.P."/>
            <person name="Embley T.M."/>
        </authorList>
    </citation>
    <scope>NUCLEOTIDE SEQUENCE [LARGE SCALE GENOMIC DNA]</scope>
</reference>
<feature type="chain" id="PRO_5003978920" evidence="2">
    <location>
        <begin position="18"/>
        <end position="351"/>
    </location>
</feature>
<feature type="region of interest" description="Disordered" evidence="1">
    <location>
        <begin position="275"/>
        <end position="317"/>
    </location>
</feature>
<feature type="signal peptide" evidence="2">
    <location>
        <begin position="1"/>
        <end position="17"/>
    </location>
</feature>
<feature type="compositionally biased region" description="Polar residues" evidence="1">
    <location>
        <begin position="210"/>
        <end position="221"/>
    </location>
</feature>
<organism evidence="3 4">
    <name type="scientific">Trachipleistophora hominis</name>
    <name type="common">Microsporidian parasite</name>
    <dbReference type="NCBI Taxonomy" id="72359"/>
    <lineage>
        <taxon>Eukaryota</taxon>
        <taxon>Fungi</taxon>
        <taxon>Fungi incertae sedis</taxon>
        <taxon>Microsporidia</taxon>
        <taxon>Pleistophoridae</taxon>
        <taxon>Trachipleistophora</taxon>
    </lineage>
</organism>